<accession>X6NUM3</accession>
<feature type="repeat" description="WD" evidence="3">
    <location>
        <begin position="243"/>
        <end position="286"/>
    </location>
</feature>
<evidence type="ECO:0000313" key="5">
    <source>
        <dbReference type="Proteomes" id="UP000023152"/>
    </source>
</evidence>
<organism evidence="4 5">
    <name type="scientific">Reticulomyxa filosa</name>
    <dbReference type="NCBI Taxonomy" id="46433"/>
    <lineage>
        <taxon>Eukaryota</taxon>
        <taxon>Sar</taxon>
        <taxon>Rhizaria</taxon>
        <taxon>Retaria</taxon>
        <taxon>Foraminifera</taxon>
        <taxon>Monothalamids</taxon>
        <taxon>Reticulomyxidae</taxon>
        <taxon>Reticulomyxa</taxon>
    </lineage>
</organism>
<dbReference type="Proteomes" id="UP000023152">
    <property type="component" value="Unassembled WGS sequence"/>
</dbReference>
<dbReference type="InterPro" id="IPR019775">
    <property type="entry name" value="WD40_repeat_CS"/>
</dbReference>
<dbReference type="PROSITE" id="PS00678">
    <property type="entry name" value="WD_REPEATS_1"/>
    <property type="match status" value="5"/>
</dbReference>
<dbReference type="AlphaFoldDB" id="X6NUM3"/>
<keyword evidence="2" id="KW-0677">Repeat</keyword>
<dbReference type="SUPFAM" id="SSF50978">
    <property type="entry name" value="WD40 repeat-like"/>
    <property type="match status" value="1"/>
</dbReference>
<dbReference type="Gene3D" id="2.130.10.10">
    <property type="entry name" value="YVTN repeat-like/Quinoprotein amine dehydrogenase"/>
    <property type="match status" value="3"/>
</dbReference>
<feature type="repeat" description="WD" evidence="3">
    <location>
        <begin position="45"/>
        <end position="88"/>
    </location>
</feature>
<dbReference type="Pfam" id="PF00400">
    <property type="entry name" value="WD40"/>
    <property type="match status" value="7"/>
</dbReference>
<feature type="repeat" description="WD" evidence="3">
    <location>
        <begin position="89"/>
        <end position="136"/>
    </location>
</feature>
<evidence type="ECO:0000256" key="3">
    <source>
        <dbReference type="PROSITE-ProRule" id="PRU00221"/>
    </source>
</evidence>
<dbReference type="PRINTS" id="PR00320">
    <property type="entry name" value="GPROTEINBRPT"/>
</dbReference>
<dbReference type="OrthoDB" id="361494at2759"/>
<dbReference type="CDD" id="cd00200">
    <property type="entry name" value="WD40"/>
    <property type="match status" value="1"/>
</dbReference>
<dbReference type="PROSITE" id="PS50294">
    <property type="entry name" value="WD_REPEATS_REGION"/>
    <property type="match status" value="3"/>
</dbReference>
<feature type="repeat" description="WD" evidence="3">
    <location>
        <begin position="287"/>
        <end position="338"/>
    </location>
</feature>
<sequence>MQHWIRILNIKLGWIQDFSKIIVKYITNFFIFELFYSSSKLLNTFTGHRDCVNSIDYSTSNNNQFICSGSNDNKVYVWDIKDSKQVQSFNKHLSSVYCVKFSQYHDYNNSRSVICSSSHDKTIRFWDTKNNQQLQIFNGHTGGVYGIEFSSFNGGRYLCSGSGDDTIRLWDIEISKSLHVFNGHTHFVWCVDISPLQGNNKNDNDKDNNIGIIGGNGYTICSGSYDKTIRIWDIETTKQLIIFNGHEDYVRSVKYGSNELVNTILSGSNDKSVRLCDIRSGQQIQVFNGHKYAVFAVEYSPFVVKNIEVCGNSYVICSGSSDNTIRFWDIRSNKKELHLIEGDNEDNGIYCLKFLQLKKNRKNNNDIGSCINLCYGSRKGLIHILGIISKNIF</sequence>
<gene>
    <name evidence="4" type="ORF">RFI_07393</name>
</gene>
<dbReference type="PANTHER" id="PTHR19848">
    <property type="entry name" value="WD40 REPEAT PROTEIN"/>
    <property type="match status" value="1"/>
</dbReference>
<dbReference type="InterPro" id="IPR036322">
    <property type="entry name" value="WD40_repeat_dom_sf"/>
</dbReference>
<feature type="repeat" description="WD" evidence="3">
    <location>
        <begin position="216"/>
        <end position="242"/>
    </location>
</feature>
<dbReference type="EMBL" id="ASPP01005876">
    <property type="protein sequence ID" value="ETO29726.1"/>
    <property type="molecule type" value="Genomic_DNA"/>
</dbReference>
<evidence type="ECO:0000256" key="2">
    <source>
        <dbReference type="ARBA" id="ARBA00022737"/>
    </source>
</evidence>
<dbReference type="InterPro" id="IPR001680">
    <property type="entry name" value="WD40_rpt"/>
</dbReference>
<proteinExistence type="predicted"/>
<name>X6NUM3_RETFI</name>
<dbReference type="PROSITE" id="PS50082">
    <property type="entry name" value="WD_REPEATS_2"/>
    <property type="match status" value="6"/>
</dbReference>
<reference evidence="4 5" key="1">
    <citation type="journal article" date="2013" name="Curr. Biol.">
        <title>The Genome of the Foraminiferan Reticulomyxa filosa.</title>
        <authorList>
            <person name="Glockner G."/>
            <person name="Hulsmann N."/>
            <person name="Schleicher M."/>
            <person name="Noegel A.A."/>
            <person name="Eichinger L."/>
            <person name="Gallinger C."/>
            <person name="Pawlowski J."/>
            <person name="Sierra R."/>
            <person name="Euteneuer U."/>
            <person name="Pillet L."/>
            <person name="Moustafa A."/>
            <person name="Platzer M."/>
            <person name="Groth M."/>
            <person name="Szafranski K."/>
            <person name="Schliwa M."/>
        </authorList>
    </citation>
    <scope>NUCLEOTIDE SEQUENCE [LARGE SCALE GENOMIC DNA]</scope>
</reference>
<dbReference type="PANTHER" id="PTHR19848:SF8">
    <property type="entry name" value="F-BOX AND WD REPEAT DOMAIN CONTAINING 7"/>
    <property type="match status" value="1"/>
</dbReference>
<comment type="caution">
    <text evidence="4">The sequence shown here is derived from an EMBL/GenBank/DDBJ whole genome shotgun (WGS) entry which is preliminary data.</text>
</comment>
<dbReference type="InterPro" id="IPR020472">
    <property type="entry name" value="WD40_PAC1"/>
</dbReference>
<keyword evidence="1 3" id="KW-0853">WD repeat</keyword>
<dbReference type="SMART" id="SM00320">
    <property type="entry name" value="WD40"/>
    <property type="match status" value="6"/>
</dbReference>
<dbReference type="InterPro" id="IPR015943">
    <property type="entry name" value="WD40/YVTN_repeat-like_dom_sf"/>
</dbReference>
<feature type="repeat" description="WD" evidence="3">
    <location>
        <begin position="137"/>
        <end position="180"/>
    </location>
</feature>
<keyword evidence="5" id="KW-1185">Reference proteome</keyword>
<evidence type="ECO:0000313" key="4">
    <source>
        <dbReference type="EMBL" id="ETO29726.1"/>
    </source>
</evidence>
<evidence type="ECO:0000256" key="1">
    <source>
        <dbReference type="ARBA" id="ARBA00022574"/>
    </source>
</evidence>
<protein>
    <submittedName>
        <fullName evidence="4">Uncharacterized protein</fullName>
    </submittedName>
</protein>